<sequence length="148" mass="16083">MSGKEKSERAGQGSQLGAGTQLLELRRGKQNPAACIVCPEKKGQFSNISLSANTVAERISDLSIALDETQDITDTAQTRSLCPRVLMTLLKPHAVVDDEVHGAVHQAQMSDNSPQYQDSVIVTSAKGQIADEERGCLNDDYRRQAEDK</sequence>
<evidence type="ECO:0000313" key="3">
    <source>
        <dbReference type="Proteomes" id="UP000245119"/>
    </source>
</evidence>
<comment type="caution">
    <text evidence="2">The sequence shown here is derived from an EMBL/GenBank/DDBJ whole genome shotgun (WGS) entry which is preliminary data.</text>
</comment>
<gene>
    <name evidence="2" type="ORF">C0Q70_13548</name>
</gene>
<evidence type="ECO:0000256" key="1">
    <source>
        <dbReference type="SAM" id="MobiDB-lite"/>
    </source>
</evidence>
<feature type="region of interest" description="Disordered" evidence="1">
    <location>
        <begin position="1"/>
        <end position="23"/>
    </location>
</feature>
<name>A0A2T7NXK0_POMCA</name>
<proteinExistence type="predicted"/>
<protein>
    <submittedName>
        <fullName evidence="2">Uncharacterized protein</fullName>
    </submittedName>
</protein>
<accession>A0A2T7NXK0</accession>
<dbReference type="Proteomes" id="UP000245119">
    <property type="component" value="Linkage Group LG8"/>
</dbReference>
<dbReference type="AlphaFoldDB" id="A0A2T7NXK0"/>
<evidence type="ECO:0000313" key="2">
    <source>
        <dbReference type="EMBL" id="PVD25884.1"/>
    </source>
</evidence>
<reference evidence="2 3" key="1">
    <citation type="submission" date="2018-04" db="EMBL/GenBank/DDBJ databases">
        <title>The genome of golden apple snail Pomacea canaliculata provides insight into stress tolerance and invasive adaptation.</title>
        <authorList>
            <person name="Liu C."/>
            <person name="Liu B."/>
            <person name="Ren Y."/>
            <person name="Zhang Y."/>
            <person name="Wang H."/>
            <person name="Li S."/>
            <person name="Jiang F."/>
            <person name="Yin L."/>
            <person name="Zhang G."/>
            <person name="Qian W."/>
            <person name="Fan W."/>
        </authorList>
    </citation>
    <scope>NUCLEOTIDE SEQUENCE [LARGE SCALE GENOMIC DNA]</scope>
    <source>
        <strain evidence="2">SZHN2017</strain>
        <tissue evidence="2">Muscle</tissue>
    </source>
</reference>
<dbReference type="EMBL" id="PZQS01000008">
    <property type="protein sequence ID" value="PVD25884.1"/>
    <property type="molecule type" value="Genomic_DNA"/>
</dbReference>
<organism evidence="2 3">
    <name type="scientific">Pomacea canaliculata</name>
    <name type="common">Golden apple snail</name>
    <dbReference type="NCBI Taxonomy" id="400727"/>
    <lineage>
        <taxon>Eukaryota</taxon>
        <taxon>Metazoa</taxon>
        <taxon>Spiralia</taxon>
        <taxon>Lophotrochozoa</taxon>
        <taxon>Mollusca</taxon>
        <taxon>Gastropoda</taxon>
        <taxon>Caenogastropoda</taxon>
        <taxon>Architaenioglossa</taxon>
        <taxon>Ampullarioidea</taxon>
        <taxon>Ampullariidae</taxon>
        <taxon>Pomacea</taxon>
    </lineage>
</organism>
<keyword evidence="3" id="KW-1185">Reference proteome</keyword>